<evidence type="ECO:0000256" key="6">
    <source>
        <dbReference type="ARBA" id="ARBA00022763"/>
    </source>
</evidence>
<dbReference type="GO" id="GO:0006355">
    <property type="term" value="P:regulation of DNA-templated transcription"/>
    <property type="evidence" value="ECO:0007669"/>
    <property type="project" value="UniProtKB-ARBA"/>
</dbReference>
<evidence type="ECO:0000256" key="4">
    <source>
        <dbReference type="ARBA" id="ARBA00022728"/>
    </source>
</evidence>
<protein>
    <submittedName>
        <fullName evidence="17">Cell cycle serine/threonine-protein kinase cdc5/MSD2</fullName>
    </submittedName>
</protein>
<evidence type="ECO:0000256" key="12">
    <source>
        <dbReference type="ARBA" id="ARBA00023306"/>
    </source>
</evidence>
<dbReference type="FunFam" id="1.10.10.60:FF:000021">
    <property type="entry name" value="CDC5 cell division cycle 5-like"/>
    <property type="match status" value="1"/>
</dbReference>
<evidence type="ECO:0000256" key="5">
    <source>
        <dbReference type="ARBA" id="ARBA00022737"/>
    </source>
</evidence>
<dbReference type="GO" id="GO:0016301">
    <property type="term" value="F:kinase activity"/>
    <property type="evidence" value="ECO:0007669"/>
    <property type="project" value="UniProtKB-KW"/>
</dbReference>
<dbReference type="Pfam" id="PF11831">
    <property type="entry name" value="Myb_Cef"/>
    <property type="match status" value="1"/>
</dbReference>
<dbReference type="InterPro" id="IPR021786">
    <property type="entry name" value="Cdc5p/Cef1_C"/>
</dbReference>
<feature type="domain" description="HTH myb-type" evidence="16">
    <location>
        <begin position="2"/>
        <end position="57"/>
    </location>
</feature>
<organism evidence="17 18">
    <name type="scientific">Castilleja foliolosa</name>
    <dbReference type="NCBI Taxonomy" id="1961234"/>
    <lineage>
        <taxon>Eukaryota</taxon>
        <taxon>Viridiplantae</taxon>
        <taxon>Streptophyta</taxon>
        <taxon>Embryophyta</taxon>
        <taxon>Tracheophyta</taxon>
        <taxon>Spermatophyta</taxon>
        <taxon>Magnoliopsida</taxon>
        <taxon>eudicotyledons</taxon>
        <taxon>Gunneridae</taxon>
        <taxon>Pentapetalae</taxon>
        <taxon>asterids</taxon>
        <taxon>lamiids</taxon>
        <taxon>Lamiales</taxon>
        <taxon>Orobanchaceae</taxon>
        <taxon>Pedicularideae</taxon>
        <taxon>Castillejinae</taxon>
        <taxon>Castilleja</taxon>
    </lineage>
</organism>
<dbReference type="PROSITE" id="PS51294">
    <property type="entry name" value="HTH_MYB"/>
    <property type="match status" value="2"/>
</dbReference>
<sequence>MRIMIKGGVWKNTEDEILKAAVMKYGKNQWARISSLLVRKSAKQCKARWYEWLDPSIKKTEWTREEDEKLLHLAKLMPTQWRTIAPIVGRTPSQCLERYEKLLDAACAKDENYEPGDDPRKLRPGEIDPNPESKPARPDPVDMDEDEKEMLSEARARLANTRGKKAKRKAREKQLEEARRLASLQKRRELKAAGIDNRHRKRKRRGIDYNAEIPFEKKPPPGFYDIAEEDRPAELVNFPTTIEELEGERRADKEARLRKQDIARNKIAERQDAPSAVLQANKLNDPESVRKRSKLNLPAPQIPDHELEAIAKIGVASDLLGNEELSEGNAATRALLASYAQTPRHGGIMTPMRTPQRTPAGKQDAIMMEAENQRRLSQSQTPLLGGDNPMLYPSDFSGVTPKKKDIMTPNPLLTPSGAMTPGLTPRIGMTTPSRDVYSLGGTTPKGTPMRDELRINEDVDMLDGGKLRQSDLRKELISGLKNLPQPKNEYQIVVQPFSEEDEEPEEKIEEDMSDRIAREKAEEEARQQALLKKRSKVLQRELPRPPPASLGLIRSSLVRGDEDKSSFVPPTLVEQADELVMKEMLSLLEHDNVKYPLVENAAKEKKKGGRRGADGKFASVPTIDDFEEDELKEAGELIKDEAQFIRVAMGHENEPLDDYIEAHKTCLNDIMYFPTRNGYGLSSVASNTEKLAALQTEFENVKKKMDDETKKAQRHEQKIKVLTNGYQIRAGKLWTQIESSFKQTDTAGMELECFLTLQRQEQISATHRISNLWEEVQKQKELEHVLQKRYGDLASDLERVQHLKDAYRLRAMREEEVIAAAAKENDNNAPVVAEAEVEPVVNNNSMEVEETAKEEEVAGKKDDNTPIEAETEVEFVDNNKSMEVEETQEAVEGKDNNASAEVEAEVAVDNNHSMEVEETPEEEVLGKDDNAPVLVEAQPEGVMNTDETRKERLEVGVGDDEA</sequence>
<dbReference type="CDD" id="cd00167">
    <property type="entry name" value="SANT"/>
    <property type="match status" value="1"/>
</dbReference>
<feature type="region of interest" description="Disordered" evidence="14">
    <location>
        <begin position="110"/>
        <end position="150"/>
    </location>
</feature>
<evidence type="ECO:0000256" key="13">
    <source>
        <dbReference type="SAM" id="Coils"/>
    </source>
</evidence>
<keyword evidence="4" id="KW-0747">Spliceosome</keyword>
<keyword evidence="12" id="KW-0131">Cell cycle</keyword>
<dbReference type="InterPro" id="IPR047240">
    <property type="entry name" value="SANT_CDC5L_II"/>
</dbReference>
<dbReference type="Pfam" id="PF13921">
    <property type="entry name" value="Myb_DNA-bind_6"/>
    <property type="match status" value="1"/>
</dbReference>
<evidence type="ECO:0000256" key="8">
    <source>
        <dbReference type="ARBA" id="ARBA00023125"/>
    </source>
</evidence>
<evidence type="ECO:0000256" key="7">
    <source>
        <dbReference type="ARBA" id="ARBA00023054"/>
    </source>
</evidence>
<evidence type="ECO:0000259" key="15">
    <source>
        <dbReference type="PROSITE" id="PS50090"/>
    </source>
</evidence>
<evidence type="ECO:0000256" key="10">
    <source>
        <dbReference type="ARBA" id="ARBA00023204"/>
    </source>
</evidence>
<keyword evidence="3" id="KW-0507">mRNA processing</keyword>
<comment type="similarity">
    <text evidence="2">Belongs to the CEF1 family.</text>
</comment>
<dbReference type="PANTHER" id="PTHR45885">
    <property type="entry name" value="CELL DIVISION CYCLE 5-LIKE PROTEIN"/>
    <property type="match status" value="1"/>
</dbReference>
<dbReference type="FunFam" id="1.10.10.60:FF:000091">
    <property type="entry name" value="CDC5 cell division cycle 5-like"/>
    <property type="match status" value="1"/>
</dbReference>
<feature type="domain" description="HTH myb-type" evidence="16">
    <location>
        <begin position="58"/>
        <end position="107"/>
    </location>
</feature>
<keyword evidence="11" id="KW-0539">Nucleus</keyword>
<feature type="domain" description="Myb-like" evidence="15">
    <location>
        <begin position="2"/>
        <end position="53"/>
    </location>
</feature>
<evidence type="ECO:0000256" key="14">
    <source>
        <dbReference type="SAM" id="MobiDB-lite"/>
    </source>
</evidence>
<evidence type="ECO:0000256" key="1">
    <source>
        <dbReference type="ARBA" id="ARBA00004123"/>
    </source>
</evidence>
<dbReference type="PROSITE" id="PS50090">
    <property type="entry name" value="MYB_LIKE"/>
    <property type="match status" value="2"/>
</dbReference>
<dbReference type="GO" id="GO:0003677">
    <property type="term" value="F:DNA binding"/>
    <property type="evidence" value="ECO:0007669"/>
    <property type="project" value="UniProtKB-KW"/>
</dbReference>
<accession>A0ABD3DVP8</accession>
<keyword evidence="9" id="KW-0508">mRNA splicing</keyword>
<dbReference type="AlphaFoldDB" id="A0ABD3DVP8"/>
<comment type="subcellular location">
    <subcellularLocation>
        <location evidence="1">Nucleus</location>
    </subcellularLocation>
</comment>
<dbReference type="GO" id="GO:0008380">
    <property type="term" value="P:RNA splicing"/>
    <property type="evidence" value="ECO:0007669"/>
    <property type="project" value="UniProtKB-KW"/>
</dbReference>
<reference evidence="18" key="1">
    <citation type="journal article" date="2024" name="IScience">
        <title>Strigolactones Initiate the Formation of Haustorium-like Structures in Castilleja.</title>
        <authorList>
            <person name="Buerger M."/>
            <person name="Peterson D."/>
            <person name="Chory J."/>
        </authorList>
    </citation>
    <scope>NUCLEOTIDE SEQUENCE [LARGE SCALE GENOMIC DNA]</scope>
</reference>
<dbReference type="GO" id="GO:0006281">
    <property type="term" value="P:DNA repair"/>
    <property type="evidence" value="ECO:0007669"/>
    <property type="project" value="UniProtKB-KW"/>
</dbReference>
<keyword evidence="7 13" id="KW-0175">Coiled coil</keyword>
<keyword evidence="10" id="KW-0234">DNA repair</keyword>
<dbReference type="InterPro" id="IPR047242">
    <property type="entry name" value="CDC5L/Cef1"/>
</dbReference>
<proteinExistence type="inferred from homology"/>
<feature type="region of interest" description="Disordered" evidence="14">
    <location>
        <begin position="428"/>
        <end position="448"/>
    </location>
</feature>
<dbReference type="InterPro" id="IPR017930">
    <property type="entry name" value="Myb_dom"/>
</dbReference>
<evidence type="ECO:0000259" key="16">
    <source>
        <dbReference type="PROSITE" id="PS51294"/>
    </source>
</evidence>
<dbReference type="SMART" id="SM00717">
    <property type="entry name" value="SANT"/>
    <property type="match status" value="2"/>
</dbReference>
<dbReference type="GO" id="GO:0006397">
    <property type="term" value="P:mRNA processing"/>
    <property type="evidence" value="ECO:0007669"/>
    <property type="project" value="UniProtKB-KW"/>
</dbReference>
<dbReference type="InterPro" id="IPR009057">
    <property type="entry name" value="Homeodomain-like_sf"/>
</dbReference>
<dbReference type="Gene3D" id="1.10.10.60">
    <property type="entry name" value="Homeodomain-like"/>
    <property type="match status" value="2"/>
</dbReference>
<evidence type="ECO:0000256" key="3">
    <source>
        <dbReference type="ARBA" id="ARBA00022664"/>
    </source>
</evidence>
<dbReference type="GO" id="GO:0005681">
    <property type="term" value="C:spliceosomal complex"/>
    <property type="evidence" value="ECO:0007669"/>
    <property type="project" value="UniProtKB-KW"/>
</dbReference>
<name>A0ABD3DVP8_9LAMI</name>
<evidence type="ECO:0000256" key="2">
    <source>
        <dbReference type="ARBA" id="ARBA00010506"/>
    </source>
</evidence>
<keyword evidence="17" id="KW-0808">Transferase</keyword>
<feature type="coiled-coil region" evidence="13">
    <location>
        <begin position="684"/>
        <end position="725"/>
    </location>
</feature>
<dbReference type="CDD" id="cd11659">
    <property type="entry name" value="SANT_CDC5_II"/>
    <property type="match status" value="1"/>
</dbReference>
<dbReference type="InterPro" id="IPR001005">
    <property type="entry name" value="SANT/Myb"/>
</dbReference>
<feature type="compositionally biased region" description="Basic and acidic residues" evidence="14">
    <location>
        <begin position="110"/>
        <end position="126"/>
    </location>
</feature>
<keyword evidence="6" id="KW-0227">DNA damage</keyword>
<evidence type="ECO:0000256" key="9">
    <source>
        <dbReference type="ARBA" id="ARBA00023187"/>
    </source>
</evidence>
<keyword evidence="8" id="KW-0238">DNA-binding</keyword>
<keyword evidence="18" id="KW-1185">Reference proteome</keyword>
<comment type="caution">
    <text evidence="17">The sequence shown here is derived from an EMBL/GenBank/DDBJ whole genome shotgun (WGS) entry which is preliminary data.</text>
</comment>
<evidence type="ECO:0000313" key="18">
    <source>
        <dbReference type="Proteomes" id="UP001632038"/>
    </source>
</evidence>
<gene>
    <name evidence="17" type="primary">CDC5_2</name>
    <name evidence="17" type="ORF">CASFOL_010086</name>
</gene>
<dbReference type="EMBL" id="JAVIJP010000013">
    <property type="protein sequence ID" value="KAL3644906.1"/>
    <property type="molecule type" value="Genomic_DNA"/>
</dbReference>
<evidence type="ECO:0000256" key="11">
    <source>
        <dbReference type="ARBA" id="ARBA00023242"/>
    </source>
</evidence>
<dbReference type="SUPFAM" id="SSF46689">
    <property type="entry name" value="Homeodomain-like"/>
    <property type="match status" value="1"/>
</dbReference>
<evidence type="ECO:0000313" key="17">
    <source>
        <dbReference type="EMBL" id="KAL3644906.1"/>
    </source>
</evidence>
<dbReference type="PANTHER" id="PTHR45885:SF1">
    <property type="entry name" value="CELL DIVISION CYCLE 5-LIKE PROTEIN"/>
    <property type="match status" value="1"/>
</dbReference>
<dbReference type="Proteomes" id="UP001632038">
    <property type="component" value="Unassembled WGS sequence"/>
</dbReference>
<keyword evidence="5" id="KW-0677">Repeat</keyword>
<feature type="domain" description="Myb-like" evidence="15">
    <location>
        <begin position="54"/>
        <end position="103"/>
    </location>
</feature>
<keyword evidence="17" id="KW-0418">Kinase</keyword>
<feature type="region of interest" description="Disordered" evidence="14">
    <location>
        <begin position="906"/>
        <end position="962"/>
    </location>
</feature>